<sequence>MTETIIATLTEQLGTAPLNSLPTESNIRKLHIEELIRARRAMTARWTTVRI</sequence>
<dbReference type="RefSeq" id="WP_154661417.1">
    <property type="nucleotide sequence ID" value="NZ_CAADJA010000002.1"/>
</dbReference>
<evidence type="ECO:0000313" key="2">
    <source>
        <dbReference type="Proteomes" id="UP000373449"/>
    </source>
</evidence>
<protein>
    <submittedName>
        <fullName evidence="1">Uncharacterized protein</fullName>
    </submittedName>
</protein>
<organism evidence="1 2">
    <name type="scientific">Budvicia aquatica</name>
    <dbReference type="NCBI Taxonomy" id="82979"/>
    <lineage>
        <taxon>Bacteria</taxon>
        <taxon>Pseudomonadati</taxon>
        <taxon>Pseudomonadota</taxon>
        <taxon>Gammaproteobacteria</taxon>
        <taxon>Enterobacterales</taxon>
        <taxon>Budviciaceae</taxon>
        <taxon>Budvicia</taxon>
    </lineage>
</organism>
<proteinExistence type="predicted"/>
<evidence type="ECO:0000313" key="1">
    <source>
        <dbReference type="EMBL" id="VFS47669.1"/>
    </source>
</evidence>
<name>A0A484ZPS2_9GAMM</name>
<reference evidence="1 2" key="1">
    <citation type="submission" date="2019-03" db="EMBL/GenBank/DDBJ databases">
        <authorList>
            <consortium name="Pathogen Informatics"/>
        </authorList>
    </citation>
    <scope>NUCLEOTIDE SEQUENCE [LARGE SCALE GENOMIC DNA]</scope>
    <source>
        <strain evidence="1 2">NCTC12282</strain>
    </source>
</reference>
<accession>A0A484ZPS2</accession>
<gene>
    <name evidence="1" type="ORF">NCTC12282_02607</name>
</gene>
<dbReference type="EMBL" id="CAADJA010000002">
    <property type="protein sequence ID" value="VFS47669.1"/>
    <property type="molecule type" value="Genomic_DNA"/>
</dbReference>
<dbReference type="AlphaFoldDB" id="A0A484ZPS2"/>
<dbReference type="Proteomes" id="UP000373449">
    <property type="component" value="Unassembled WGS sequence"/>
</dbReference>